<sequence length="144" mass="15875">MARTSFLRSPKAPAVLIGSILILLLRLPRPGLAAVTTQECLAQFSLANHACAFLSPTPPGEQHRPSRRGEHGQHGRGRGHHHVHHGAGHLRRHKECCRWLHVVDKACVCDVLALRLPLALVKPKHQYSLEVMENCTVVFECGGV</sequence>
<feature type="signal peptide" evidence="2">
    <location>
        <begin position="1"/>
        <end position="33"/>
    </location>
</feature>
<evidence type="ECO:0000313" key="3">
    <source>
        <dbReference type="EMBL" id="WOL06762.1"/>
    </source>
</evidence>
<protein>
    <submittedName>
        <fullName evidence="3">Uncharacterized protein</fullName>
    </submittedName>
</protein>
<dbReference type="Proteomes" id="UP001327560">
    <property type="component" value="Chromosome 5"/>
</dbReference>
<dbReference type="AlphaFoldDB" id="A0AAQ3KDX8"/>
<organism evidence="3 4">
    <name type="scientific">Canna indica</name>
    <name type="common">Indian-shot</name>
    <dbReference type="NCBI Taxonomy" id="4628"/>
    <lineage>
        <taxon>Eukaryota</taxon>
        <taxon>Viridiplantae</taxon>
        <taxon>Streptophyta</taxon>
        <taxon>Embryophyta</taxon>
        <taxon>Tracheophyta</taxon>
        <taxon>Spermatophyta</taxon>
        <taxon>Magnoliopsida</taxon>
        <taxon>Liliopsida</taxon>
        <taxon>Zingiberales</taxon>
        <taxon>Cannaceae</taxon>
        <taxon>Canna</taxon>
    </lineage>
</organism>
<feature type="compositionally biased region" description="Basic and acidic residues" evidence="1">
    <location>
        <begin position="61"/>
        <end position="73"/>
    </location>
</feature>
<dbReference type="PANTHER" id="PTHR34377">
    <property type="entry name" value="TETRATRICOPEPTIDE REPEAT (TPR)-LIKE SUPERFAMILY PROTEIN"/>
    <property type="match status" value="1"/>
</dbReference>
<dbReference type="EMBL" id="CP136894">
    <property type="protein sequence ID" value="WOL06762.1"/>
    <property type="molecule type" value="Genomic_DNA"/>
</dbReference>
<name>A0AAQ3KDX8_9LILI</name>
<evidence type="ECO:0000313" key="4">
    <source>
        <dbReference type="Proteomes" id="UP001327560"/>
    </source>
</evidence>
<keyword evidence="4" id="KW-1185">Reference proteome</keyword>
<proteinExistence type="predicted"/>
<feature type="chain" id="PRO_5042834728" evidence="2">
    <location>
        <begin position="34"/>
        <end position="144"/>
    </location>
</feature>
<dbReference type="PANTHER" id="PTHR34377:SF3">
    <property type="entry name" value="TETRATRICOPEPTIDE REPEAT (TPR)-LIKE SUPERFAMILY PROTEIN"/>
    <property type="match status" value="1"/>
</dbReference>
<feature type="region of interest" description="Disordered" evidence="1">
    <location>
        <begin position="57"/>
        <end position="85"/>
    </location>
</feature>
<reference evidence="3 4" key="1">
    <citation type="submission" date="2023-10" db="EMBL/GenBank/DDBJ databases">
        <title>Chromosome-scale genome assembly provides insights into flower coloration mechanisms of Canna indica.</title>
        <authorList>
            <person name="Li C."/>
        </authorList>
    </citation>
    <scope>NUCLEOTIDE SEQUENCE [LARGE SCALE GENOMIC DNA]</scope>
    <source>
        <tissue evidence="3">Flower</tissue>
    </source>
</reference>
<gene>
    <name evidence="3" type="ORF">Cni_G15496</name>
</gene>
<accession>A0AAQ3KDX8</accession>
<feature type="compositionally biased region" description="Basic residues" evidence="1">
    <location>
        <begin position="74"/>
        <end position="85"/>
    </location>
</feature>
<evidence type="ECO:0000256" key="1">
    <source>
        <dbReference type="SAM" id="MobiDB-lite"/>
    </source>
</evidence>
<keyword evidence="2" id="KW-0732">Signal</keyword>
<evidence type="ECO:0000256" key="2">
    <source>
        <dbReference type="SAM" id="SignalP"/>
    </source>
</evidence>